<keyword evidence="2" id="KW-1133">Transmembrane helix</keyword>
<feature type="transmembrane region" description="Helical" evidence="2">
    <location>
        <begin position="193"/>
        <end position="213"/>
    </location>
</feature>
<dbReference type="InterPro" id="IPR048254">
    <property type="entry name" value="CDP_ALCOHOL_P_TRANSF_CS"/>
</dbReference>
<dbReference type="EMBL" id="BARU01000908">
    <property type="protein sequence ID" value="GAH26547.1"/>
    <property type="molecule type" value="Genomic_DNA"/>
</dbReference>
<evidence type="ECO:0008006" key="4">
    <source>
        <dbReference type="Google" id="ProtNLM"/>
    </source>
</evidence>
<protein>
    <recommendedName>
        <fullName evidence="4">CDP-alcohol phosphatidyltransferase C-terminal domain-containing protein</fullName>
    </recommendedName>
</protein>
<keyword evidence="1" id="KW-0808">Transferase</keyword>
<organism evidence="3">
    <name type="scientific">marine sediment metagenome</name>
    <dbReference type="NCBI Taxonomy" id="412755"/>
    <lineage>
        <taxon>unclassified sequences</taxon>
        <taxon>metagenomes</taxon>
        <taxon>ecological metagenomes</taxon>
    </lineage>
</organism>
<accession>X1E203</accession>
<dbReference type="InterPro" id="IPR043130">
    <property type="entry name" value="CDP-OH_PTrfase_TM_dom"/>
</dbReference>
<evidence type="ECO:0000256" key="1">
    <source>
        <dbReference type="ARBA" id="ARBA00022679"/>
    </source>
</evidence>
<keyword evidence="2" id="KW-0812">Transmembrane</keyword>
<keyword evidence="2" id="KW-0472">Membrane</keyword>
<feature type="transmembrane region" description="Helical" evidence="2">
    <location>
        <begin position="35"/>
        <end position="53"/>
    </location>
</feature>
<feature type="transmembrane region" description="Helical" evidence="2">
    <location>
        <begin position="12"/>
        <end position="29"/>
    </location>
</feature>
<evidence type="ECO:0000313" key="3">
    <source>
        <dbReference type="EMBL" id="GAH26547.1"/>
    </source>
</evidence>
<dbReference type="Pfam" id="PF01066">
    <property type="entry name" value="CDP-OH_P_transf"/>
    <property type="match status" value="1"/>
</dbReference>
<dbReference type="GO" id="GO:0016780">
    <property type="term" value="F:phosphotransferase activity, for other substituted phosphate groups"/>
    <property type="evidence" value="ECO:0007669"/>
    <property type="project" value="InterPro"/>
</dbReference>
<dbReference type="PROSITE" id="PS00379">
    <property type="entry name" value="CDP_ALCOHOL_P_TRANSF"/>
    <property type="match status" value="1"/>
</dbReference>
<feature type="transmembrane region" description="Helical" evidence="2">
    <location>
        <begin position="98"/>
        <end position="118"/>
    </location>
</feature>
<comment type="caution">
    <text evidence="3">The sequence shown here is derived from an EMBL/GenBank/DDBJ whole genome shotgun (WGS) entry which is preliminary data.</text>
</comment>
<feature type="transmembrane region" description="Helical" evidence="2">
    <location>
        <begin position="219"/>
        <end position="241"/>
    </location>
</feature>
<sequence length="257" mass="28313">MSTIPSLLKLKDYVTLTGTTIGLVALMFGSFGTRYAISLGFFLISVTFGTDLIDGYIARKTGTVNDIGRELDSLSDSLTFGIVPAVLCFQAFKTGTVYDYLLVIGCICFALGAILRLARFNISTSAGYTGVPTPITSLLILIYFYANYFYAFAFGGLTYPFLEFAYFITPFLLIFLGWLNITTYIKFGEKGKIVYYLFIVLAPCSPVFGIIGILNPNFIVSMTISLIFLGFFLISLSWVLINSIITQISLKKEKGTS</sequence>
<dbReference type="AlphaFoldDB" id="X1E203"/>
<proteinExistence type="predicted"/>
<feature type="transmembrane region" description="Helical" evidence="2">
    <location>
        <begin position="164"/>
        <end position="181"/>
    </location>
</feature>
<dbReference type="GO" id="GO:0016020">
    <property type="term" value="C:membrane"/>
    <property type="evidence" value="ECO:0007669"/>
    <property type="project" value="InterPro"/>
</dbReference>
<name>X1E203_9ZZZZ</name>
<gene>
    <name evidence="3" type="ORF">S03H2_02647</name>
</gene>
<evidence type="ECO:0000256" key="2">
    <source>
        <dbReference type="SAM" id="Phobius"/>
    </source>
</evidence>
<dbReference type="InterPro" id="IPR000462">
    <property type="entry name" value="CDP-OH_P_trans"/>
</dbReference>
<dbReference type="GO" id="GO:0008654">
    <property type="term" value="P:phospholipid biosynthetic process"/>
    <property type="evidence" value="ECO:0007669"/>
    <property type="project" value="InterPro"/>
</dbReference>
<reference evidence="3" key="1">
    <citation type="journal article" date="2014" name="Front. Microbiol.">
        <title>High frequency of phylogenetically diverse reductive dehalogenase-homologous genes in deep subseafloor sedimentary metagenomes.</title>
        <authorList>
            <person name="Kawai M."/>
            <person name="Futagami T."/>
            <person name="Toyoda A."/>
            <person name="Takaki Y."/>
            <person name="Nishi S."/>
            <person name="Hori S."/>
            <person name="Arai W."/>
            <person name="Tsubouchi T."/>
            <person name="Morono Y."/>
            <person name="Uchiyama I."/>
            <person name="Ito T."/>
            <person name="Fujiyama A."/>
            <person name="Inagaki F."/>
            <person name="Takami H."/>
        </authorList>
    </citation>
    <scope>NUCLEOTIDE SEQUENCE</scope>
    <source>
        <strain evidence="3">Expedition CK06-06</strain>
    </source>
</reference>
<dbReference type="Gene3D" id="1.20.120.1760">
    <property type="match status" value="1"/>
</dbReference>